<keyword evidence="5" id="KW-0119">Carbohydrate metabolism</keyword>
<gene>
    <name evidence="6" type="ORF">A8806_101422</name>
</gene>
<protein>
    <submittedName>
        <fullName evidence="6">2-keto-3-deoxy-phosphogluconate aldolase</fullName>
    </submittedName>
</protein>
<evidence type="ECO:0000256" key="1">
    <source>
        <dbReference type="ARBA" id="ARBA00004761"/>
    </source>
</evidence>
<accession>A0A2Y9BB31</accession>
<comment type="caution">
    <text evidence="6">The sequence shown here is derived from an EMBL/GenBank/DDBJ whole genome shotgun (WGS) entry which is preliminary data.</text>
</comment>
<sequence length="214" mass="22736">MKKEEILKKIKENGLVAVVRAEHADEAKKITEACIAGGCASVEITFTVPGAHRIIEELAKTYKPEEILIGAGTVLDAPTARIAILSGAQYIVSSSFDRETAMLCNLYKIPYMPGCMTLKEISEALKYGVDIVKIFPGNVLKVDFVKAVKGPMPQAEMMPSGGVDVDNVETWIKAGCVAVGAGGSLTAGAKTGDYGAITDLARRFSANIRAARQS</sequence>
<dbReference type="PANTHER" id="PTHR30246:SF1">
    <property type="entry name" value="2-DEHYDRO-3-DEOXY-6-PHOSPHOGALACTONATE ALDOLASE-RELATED"/>
    <property type="match status" value="1"/>
</dbReference>
<dbReference type="NCBIfam" id="TIGR01182">
    <property type="entry name" value="eda"/>
    <property type="match status" value="1"/>
</dbReference>
<evidence type="ECO:0000256" key="3">
    <source>
        <dbReference type="ARBA" id="ARBA00011233"/>
    </source>
</evidence>
<evidence type="ECO:0000256" key="4">
    <source>
        <dbReference type="ARBA" id="ARBA00023239"/>
    </source>
</evidence>
<dbReference type="PANTHER" id="PTHR30246">
    <property type="entry name" value="2-KETO-3-DEOXY-6-PHOSPHOGLUCONATE ALDOLASE"/>
    <property type="match status" value="1"/>
</dbReference>
<comment type="subunit">
    <text evidence="3">Homotrimer.</text>
</comment>
<organism evidence="6 7">
    <name type="scientific">Faecalicatena orotica</name>
    <dbReference type="NCBI Taxonomy" id="1544"/>
    <lineage>
        <taxon>Bacteria</taxon>
        <taxon>Bacillati</taxon>
        <taxon>Bacillota</taxon>
        <taxon>Clostridia</taxon>
        <taxon>Lachnospirales</taxon>
        <taxon>Lachnospiraceae</taxon>
        <taxon>Faecalicatena</taxon>
    </lineage>
</organism>
<dbReference type="Gene3D" id="3.20.20.70">
    <property type="entry name" value="Aldolase class I"/>
    <property type="match status" value="1"/>
</dbReference>
<reference evidence="6 7" key="1">
    <citation type="submission" date="2018-05" db="EMBL/GenBank/DDBJ databases">
        <title>The Hungate 1000. A catalogue of reference genomes from the rumen microbiome.</title>
        <authorList>
            <person name="Kelly W."/>
        </authorList>
    </citation>
    <scope>NUCLEOTIDE SEQUENCE [LARGE SCALE GENOMIC DNA]</scope>
    <source>
        <strain evidence="6 7">NLAE-zl-C242</strain>
    </source>
</reference>
<dbReference type="Pfam" id="PF01081">
    <property type="entry name" value="Aldolase"/>
    <property type="match status" value="1"/>
</dbReference>
<evidence type="ECO:0000256" key="5">
    <source>
        <dbReference type="ARBA" id="ARBA00023277"/>
    </source>
</evidence>
<dbReference type="GO" id="GO:0016829">
    <property type="term" value="F:lyase activity"/>
    <property type="evidence" value="ECO:0007669"/>
    <property type="project" value="UniProtKB-KW"/>
</dbReference>
<dbReference type="AlphaFoldDB" id="A0A2Y9BB31"/>
<dbReference type="SUPFAM" id="SSF51569">
    <property type="entry name" value="Aldolase"/>
    <property type="match status" value="1"/>
</dbReference>
<keyword evidence="4" id="KW-0456">Lyase</keyword>
<comment type="similarity">
    <text evidence="2">Belongs to the KHG/KDPG aldolase family.</text>
</comment>
<dbReference type="RefSeq" id="WP_109729498.1">
    <property type="nucleotide sequence ID" value="NZ_BAAACK010000007.1"/>
</dbReference>
<name>A0A2Y9BB31_9FIRM</name>
<evidence type="ECO:0000313" key="7">
    <source>
        <dbReference type="Proteomes" id="UP000245845"/>
    </source>
</evidence>
<evidence type="ECO:0000256" key="2">
    <source>
        <dbReference type="ARBA" id="ARBA00006906"/>
    </source>
</evidence>
<dbReference type="NCBIfam" id="NF005119">
    <property type="entry name" value="PRK06552.1"/>
    <property type="match status" value="1"/>
</dbReference>
<proteinExistence type="inferred from homology"/>
<keyword evidence="7" id="KW-1185">Reference proteome</keyword>
<dbReference type="OrthoDB" id="9802667at2"/>
<dbReference type="InterPro" id="IPR013785">
    <property type="entry name" value="Aldolase_TIM"/>
</dbReference>
<dbReference type="InterPro" id="IPR000887">
    <property type="entry name" value="Aldlse_KDPG_KHG"/>
</dbReference>
<dbReference type="CDD" id="cd00452">
    <property type="entry name" value="KDPG_aldolase"/>
    <property type="match status" value="1"/>
</dbReference>
<comment type="pathway">
    <text evidence="1">Carbohydrate acid metabolism.</text>
</comment>
<evidence type="ECO:0000313" key="6">
    <source>
        <dbReference type="EMBL" id="PWJ32134.1"/>
    </source>
</evidence>
<dbReference type="EMBL" id="QGDL01000001">
    <property type="protein sequence ID" value="PWJ32134.1"/>
    <property type="molecule type" value="Genomic_DNA"/>
</dbReference>
<dbReference type="Proteomes" id="UP000245845">
    <property type="component" value="Unassembled WGS sequence"/>
</dbReference>